<dbReference type="GO" id="GO:0016567">
    <property type="term" value="P:protein ubiquitination"/>
    <property type="evidence" value="ECO:0007669"/>
    <property type="project" value="UniProtKB-UniPathway"/>
</dbReference>
<dbReference type="UniPathway" id="UPA00143"/>
<dbReference type="EMBL" id="LHQR01000065">
    <property type="protein sequence ID" value="KXG47980.1"/>
    <property type="molecule type" value="Genomic_DNA"/>
</dbReference>
<dbReference type="OrthoDB" id="2587563at2759"/>
<feature type="coiled-coil region" evidence="1">
    <location>
        <begin position="105"/>
        <end position="139"/>
    </location>
</feature>
<evidence type="ECO:0000256" key="1">
    <source>
        <dbReference type="SAM" id="Coils"/>
    </source>
</evidence>
<dbReference type="Proteomes" id="UP000070168">
    <property type="component" value="Unassembled WGS sequence"/>
</dbReference>
<organism evidence="3 4">
    <name type="scientific">Penicillium patulum</name>
    <name type="common">Penicillium griseofulvum</name>
    <dbReference type="NCBI Taxonomy" id="5078"/>
    <lineage>
        <taxon>Eukaryota</taxon>
        <taxon>Fungi</taxon>
        <taxon>Dikarya</taxon>
        <taxon>Ascomycota</taxon>
        <taxon>Pezizomycotina</taxon>
        <taxon>Eurotiomycetes</taxon>
        <taxon>Eurotiomycetidae</taxon>
        <taxon>Eurotiales</taxon>
        <taxon>Aspergillaceae</taxon>
        <taxon>Penicillium</taxon>
    </lineage>
</organism>
<dbReference type="OMA" id="KYGVENR"/>
<keyword evidence="4" id="KW-1185">Reference proteome</keyword>
<name>A0A135LGF4_PENPA</name>
<feature type="compositionally biased region" description="Basic and acidic residues" evidence="2">
    <location>
        <begin position="405"/>
        <end position="420"/>
    </location>
</feature>
<protein>
    <submittedName>
        <fullName evidence="3">Uncharacterized protein</fullName>
    </submittedName>
</protein>
<gene>
    <name evidence="3" type="ORF">PGRI_018500</name>
</gene>
<feature type="region of interest" description="Disordered" evidence="2">
    <location>
        <begin position="321"/>
        <end position="654"/>
    </location>
</feature>
<keyword evidence="1" id="KW-0175">Coiled coil</keyword>
<feature type="compositionally biased region" description="Polar residues" evidence="2">
    <location>
        <begin position="478"/>
        <end position="487"/>
    </location>
</feature>
<dbReference type="SUPFAM" id="SSF46785">
    <property type="entry name" value="Winged helix' DNA-binding domain"/>
    <property type="match status" value="1"/>
</dbReference>
<feature type="region of interest" description="Disordered" evidence="2">
    <location>
        <begin position="1"/>
        <end position="22"/>
    </location>
</feature>
<feature type="compositionally biased region" description="Polar residues" evidence="2">
    <location>
        <begin position="593"/>
        <end position="605"/>
    </location>
</feature>
<comment type="caution">
    <text evidence="3">The sequence shown here is derived from an EMBL/GenBank/DDBJ whole genome shotgun (WGS) entry which is preliminary data.</text>
</comment>
<feature type="compositionally biased region" description="Low complexity" evidence="2">
    <location>
        <begin position="639"/>
        <end position="650"/>
    </location>
</feature>
<feature type="compositionally biased region" description="Basic and acidic residues" evidence="2">
    <location>
        <begin position="343"/>
        <end position="357"/>
    </location>
</feature>
<feature type="compositionally biased region" description="Low complexity" evidence="2">
    <location>
        <begin position="524"/>
        <end position="533"/>
    </location>
</feature>
<feature type="compositionally biased region" description="Polar residues" evidence="2">
    <location>
        <begin position="360"/>
        <end position="370"/>
    </location>
</feature>
<feature type="compositionally biased region" description="Pro residues" evidence="2">
    <location>
        <begin position="430"/>
        <end position="450"/>
    </location>
</feature>
<feature type="compositionally biased region" description="Polar residues" evidence="2">
    <location>
        <begin position="384"/>
        <end position="393"/>
    </location>
</feature>
<dbReference type="InterPro" id="IPR036390">
    <property type="entry name" value="WH_DNA-bd_sf"/>
</dbReference>
<dbReference type="AlphaFoldDB" id="A0A135LGF4"/>
<feature type="compositionally biased region" description="Low complexity" evidence="2">
    <location>
        <begin position="556"/>
        <end position="570"/>
    </location>
</feature>
<dbReference type="GeneID" id="63704863"/>
<dbReference type="STRING" id="5078.A0A135LGF4"/>
<reference evidence="3 4" key="1">
    <citation type="journal article" date="2016" name="BMC Genomics">
        <title>Genome sequencing and secondary metabolism of the postharvest pathogen Penicillium griseofulvum.</title>
        <authorList>
            <person name="Banani H."/>
            <person name="Marcet-Houben M."/>
            <person name="Ballester A.R."/>
            <person name="Abbruscato P."/>
            <person name="Gonzalez-Candelas L."/>
            <person name="Gabaldon T."/>
            <person name="Spadaro D."/>
        </authorList>
    </citation>
    <scope>NUCLEOTIDE SEQUENCE [LARGE SCALE GENOMIC DNA]</scope>
    <source>
        <strain evidence="3 4">PG3</strain>
    </source>
</reference>
<proteinExistence type="predicted"/>
<evidence type="ECO:0000313" key="4">
    <source>
        <dbReference type="Proteomes" id="UP000070168"/>
    </source>
</evidence>
<evidence type="ECO:0000313" key="3">
    <source>
        <dbReference type="EMBL" id="KXG47980.1"/>
    </source>
</evidence>
<feature type="compositionally biased region" description="Basic and acidic residues" evidence="2">
    <location>
        <begin position="491"/>
        <end position="507"/>
    </location>
</feature>
<accession>A0A135LGF4</accession>
<sequence>MSTGLNIPHTGLSLHLGDQSGDPSVKPNQIMRLNLVQSTLDDLIESLRKDQPARVRLGKHPSLHYGGKTQTFHAYPETHRSEIYQSSSDKETLYFTGLLSHSLEVEKAKNATAATDQALADLEEKLNAHERGKESKKTHIISHPDELKALRGSKAGYKGPTTKVELEKDRFLKTAANRSLTASPILGAPKSPSLAMTPTSAPMMQSKDRARLEALKTPFIHLLAVRAVSAKFLARQTRTSVEDCVALGEKFGVVNRINPEKYNLKDKVYKDLDLFGFNYTEEDRKEAIENSISAFDRMRISRSDKLWQTLLPKAERGKGKCLSRLNLRTGPPQKPVGSLAKASGEDSGKDNDTDRATKGSAPTKTTATSQKARDKDITKRPTKTKNTNSTLTGRITKKTGGKAPIKVDSKIKSAEFVHSSDEDDDTDMPDIPPAAPAPPPAAAPAPPPKQQPKEHKRTPSNSKPPPPKIKAPAKPRTTETTSVSSAPISKAKPEASKSKLETPKLESSKPVPKVTASKRPPSRPSTSPQKPSPLGSSPPANVSDATSSDRSRSDSHNQSSGSSSSSPLISQLARTNKVGRVAPAAGKTVKATPKTNGITKATSAAPNPLKRKAESDQLSAPPAGRPTGNLEAKRRRAVSSSSGGSTGSASPPMSYEILRQQLREKSQKFKNFYTKYRNLHDSLAALSNPPQVDLDKLQKQHTHLQRMKKEIWEEDRQLREGLHS</sequence>
<dbReference type="RefSeq" id="XP_040646516.1">
    <property type="nucleotide sequence ID" value="XM_040789563.1"/>
</dbReference>
<evidence type="ECO:0000256" key="2">
    <source>
        <dbReference type="SAM" id="MobiDB-lite"/>
    </source>
</evidence>